<reference evidence="2 3" key="1">
    <citation type="submission" date="2018-04" db="EMBL/GenBank/DDBJ databases">
        <title>Sphingobacterium cortibacter sp. nov.</title>
        <authorList>
            <person name="Li Y."/>
        </authorList>
    </citation>
    <scope>NUCLEOTIDE SEQUENCE [LARGE SCALE GENOMIC DNA]</scope>
    <source>
        <strain evidence="2 3">2c-3</strain>
    </source>
</reference>
<evidence type="ECO:0000256" key="1">
    <source>
        <dbReference type="SAM" id="SignalP"/>
    </source>
</evidence>
<dbReference type="EMBL" id="QDKG01000002">
    <property type="protein sequence ID" value="PVH25778.1"/>
    <property type="molecule type" value="Genomic_DNA"/>
</dbReference>
<protein>
    <recommendedName>
        <fullName evidence="4">DUF5689 domain-containing protein</fullName>
    </recommendedName>
</protein>
<evidence type="ECO:0008006" key="4">
    <source>
        <dbReference type="Google" id="ProtNLM"/>
    </source>
</evidence>
<feature type="chain" id="PRO_5015650801" description="DUF5689 domain-containing protein" evidence="1">
    <location>
        <begin position="20"/>
        <end position="438"/>
    </location>
</feature>
<feature type="signal peptide" evidence="1">
    <location>
        <begin position="1"/>
        <end position="19"/>
    </location>
</feature>
<accession>A0A2T8HJZ9</accession>
<sequence>MRTIYFLLLSLLLSGCTFTPSGTNNRDDKQSGIYKRGELTQSKQILHDYLSKLAFDQSMKKLVLLKVTALDDIDKTSTVRQEAEFEAMMYVAQDCNWLVGLEQAQDSGHPFFVMEYENRDSQFGGIDAQGNIIRKASKYNFKKGMVILIQGYASFKNRGDGIAVESIRLSREFASKEDHGLDIEMDDPMEEQDVNTAKSQTMTDPSNTLDEKEYITQTSKSYFYNSPDVSTKRKAYLEKGDVIHPLKEQGRFYYIEFTSPQSHKTSRGWVLKSDFIIDNAVNDDKLASDYNKVLNLKRDGSYQFNHPFFTKMSNQEKAIIALVAMKGGTDCEYTNDDCTNCQLTDYLQIGCQCSEGHKSYVRKWFNSNKDLEEDIDNCYKTPSGATFQRNIQGIKMKRVENTYLVEVEFLELNIRHDVSEVMTNTYKFAVVGGRITLL</sequence>
<evidence type="ECO:0000313" key="3">
    <source>
        <dbReference type="Proteomes" id="UP000245627"/>
    </source>
</evidence>
<dbReference type="Proteomes" id="UP000245627">
    <property type="component" value="Unassembled WGS sequence"/>
</dbReference>
<comment type="caution">
    <text evidence="2">The sequence shown here is derived from an EMBL/GenBank/DDBJ whole genome shotgun (WGS) entry which is preliminary data.</text>
</comment>
<dbReference type="OrthoDB" id="770076at2"/>
<name>A0A2T8HJZ9_9SPHI</name>
<keyword evidence="3" id="KW-1185">Reference proteome</keyword>
<dbReference type="AlphaFoldDB" id="A0A2T8HJZ9"/>
<organism evidence="2 3">
    <name type="scientific">Sphingobacterium corticibacter</name>
    <dbReference type="NCBI Taxonomy" id="2171749"/>
    <lineage>
        <taxon>Bacteria</taxon>
        <taxon>Pseudomonadati</taxon>
        <taxon>Bacteroidota</taxon>
        <taxon>Sphingobacteriia</taxon>
        <taxon>Sphingobacteriales</taxon>
        <taxon>Sphingobacteriaceae</taxon>
        <taxon>Sphingobacterium</taxon>
    </lineage>
</organism>
<proteinExistence type="predicted"/>
<keyword evidence="1" id="KW-0732">Signal</keyword>
<gene>
    <name evidence="2" type="ORF">DC487_07545</name>
</gene>
<dbReference type="RefSeq" id="WP_116775349.1">
    <property type="nucleotide sequence ID" value="NZ_QDKG01000002.1"/>
</dbReference>
<dbReference type="PROSITE" id="PS51257">
    <property type="entry name" value="PROKAR_LIPOPROTEIN"/>
    <property type="match status" value="1"/>
</dbReference>
<evidence type="ECO:0000313" key="2">
    <source>
        <dbReference type="EMBL" id="PVH25778.1"/>
    </source>
</evidence>